<keyword evidence="2" id="KW-1133">Transmembrane helix</keyword>
<protein>
    <submittedName>
        <fullName evidence="3">Uncharacterized membrane protein YjgN, DUF898 family</fullName>
    </submittedName>
</protein>
<accession>A0A1X7NQQ9</accession>
<sequence length="376" mass="41228">MATTQPWGRAAEPLSSQPPPAQATSVEPFVFTGRTSEYFGIWIVNVLLTIVTLGIYSAWAKVRRLRYFYGNTHLAGSSFDYHARPVQILIGRIIVLVVLMVYNVVLNVVPLAGLVLVPLFVLALPWFVMRGLRFNARVTSFRNVRFDFHGGYWGAFRAYVLGGAVTWLTLGILAPVASRWMWRYMLANTTYGGRPITSDPALRKLYGQWLLPAVILLATIVVLGLSALALGSALYALYEDVSTGTNDADAVVVAILQVLTTSFLPFIVILAIVTLIYRAGTRNVALNATVVDGRHRFRSAIHRGRFTWITVTNLIATVLSLGLARPWAAIRMAKFLAAATALEVSGSLDDYLGDVQDTGSAVGAEYMDVEGFDFGF</sequence>
<feature type="transmembrane region" description="Helical" evidence="2">
    <location>
        <begin position="250"/>
        <end position="277"/>
    </location>
</feature>
<name>A0A1X7NQQ9_9HYPH</name>
<keyword evidence="2" id="KW-0812">Transmembrane</keyword>
<dbReference type="AlphaFoldDB" id="A0A1X7NQQ9"/>
<keyword evidence="4" id="KW-1185">Reference proteome</keyword>
<feature type="transmembrane region" description="Helical" evidence="2">
    <location>
        <begin position="150"/>
        <end position="176"/>
    </location>
</feature>
<dbReference type="OrthoDB" id="7462354at2"/>
<feature type="region of interest" description="Disordered" evidence="1">
    <location>
        <begin position="1"/>
        <end position="22"/>
    </location>
</feature>
<feature type="transmembrane region" description="Helical" evidence="2">
    <location>
        <begin position="209"/>
        <end position="238"/>
    </location>
</feature>
<feature type="transmembrane region" description="Helical" evidence="2">
    <location>
        <begin position="39"/>
        <end position="59"/>
    </location>
</feature>
<dbReference type="EMBL" id="FXBL01000004">
    <property type="protein sequence ID" value="SMH40394.1"/>
    <property type="molecule type" value="Genomic_DNA"/>
</dbReference>
<evidence type="ECO:0000313" key="4">
    <source>
        <dbReference type="Proteomes" id="UP000193083"/>
    </source>
</evidence>
<evidence type="ECO:0000313" key="3">
    <source>
        <dbReference type="EMBL" id="SMH40394.1"/>
    </source>
</evidence>
<dbReference type="RefSeq" id="WP_085464303.1">
    <property type="nucleotide sequence ID" value="NZ_FXBL01000004.1"/>
</dbReference>
<gene>
    <name evidence="3" type="ORF">SAMN02982922_2308</name>
</gene>
<evidence type="ECO:0000256" key="1">
    <source>
        <dbReference type="SAM" id="MobiDB-lite"/>
    </source>
</evidence>
<feature type="transmembrane region" description="Helical" evidence="2">
    <location>
        <begin position="306"/>
        <end position="324"/>
    </location>
</feature>
<dbReference type="Pfam" id="PF05987">
    <property type="entry name" value="DUF898"/>
    <property type="match status" value="1"/>
</dbReference>
<proteinExistence type="predicted"/>
<dbReference type="Proteomes" id="UP000193083">
    <property type="component" value="Unassembled WGS sequence"/>
</dbReference>
<feature type="transmembrane region" description="Helical" evidence="2">
    <location>
        <begin position="111"/>
        <end position="129"/>
    </location>
</feature>
<reference evidence="3 4" key="1">
    <citation type="submission" date="2017-04" db="EMBL/GenBank/DDBJ databases">
        <authorList>
            <person name="Afonso C.L."/>
            <person name="Miller P.J."/>
            <person name="Scott M.A."/>
            <person name="Spackman E."/>
            <person name="Goraichik I."/>
            <person name="Dimitrov K.M."/>
            <person name="Suarez D.L."/>
            <person name="Swayne D.E."/>
        </authorList>
    </citation>
    <scope>NUCLEOTIDE SEQUENCE [LARGE SCALE GENOMIC DNA]</scope>
    <source>
        <strain evidence="3 4">B5P</strain>
    </source>
</reference>
<feature type="transmembrane region" description="Helical" evidence="2">
    <location>
        <begin position="86"/>
        <end position="105"/>
    </location>
</feature>
<dbReference type="InterPro" id="IPR010295">
    <property type="entry name" value="DUF898"/>
</dbReference>
<evidence type="ECO:0000256" key="2">
    <source>
        <dbReference type="SAM" id="Phobius"/>
    </source>
</evidence>
<keyword evidence="2" id="KW-0472">Membrane</keyword>
<organism evidence="3 4">
    <name type="scientific">Mesorhizobium australicum</name>
    <dbReference type="NCBI Taxonomy" id="536018"/>
    <lineage>
        <taxon>Bacteria</taxon>
        <taxon>Pseudomonadati</taxon>
        <taxon>Pseudomonadota</taxon>
        <taxon>Alphaproteobacteria</taxon>
        <taxon>Hyphomicrobiales</taxon>
        <taxon>Phyllobacteriaceae</taxon>
        <taxon>Mesorhizobium</taxon>
    </lineage>
</organism>